<keyword evidence="2" id="KW-0813">Transport</keyword>
<comment type="subcellular location">
    <subcellularLocation>
        <location evidence="1">Cell membrane</location>
        <topology evidence="1">Multi-pass membrane protein</topology>
    </subcellularLocation>
</comment>
<dbReference type="PROSITE" id="PS50893">
    <property type="entry name" value="ABC_TRANSPORTER_2"/>
    <property type="match status" value="1"/>
</dbReference>
<organism evidence="12 13">
    <name type="scientific">Vallitalea pronyensis</name>
    <dbReference type="NCBI Taxonomy" id="1348613"/>
    <lineage>
        <taxon>Bacteria</taxon>
        <taxon>Bacillati</taxon>
        <taxon>Bacillota</taxon>
        <taxon>Clostridia</taxon>
        <taxon>Lachnospirales</taxon>
        <taxon>Vallitaleaceae</taxon>
        <taxon>Vallitalea</taxon>
    </lineage>
</organism>
<feature type="domain" description="ABC transmembrane type-1" evidence="11">
    <location>
        <begin position="32"/>
        <end position="310"/>
    </location>
</feature>
<feature type="domain" description="ABC transporter" evidence="10">
    <location>
        <begin position="342"/>
        <end position="576"/>
    </location>
</feature>
<dbReference type="InterPro" id="IPR017871">
    <property type="entry name" value="ABC_transporter-like_CS"/>
</dbReference>
<evidence type="ECO:0000256" key="2">
    <source>
        <dbReference type="ARBA" id="ARBA00022448"/>
    </source>
</evidence>
<dbReference type="SMART" id="SM00382">
    <property type="entry name" value="AAA"/>
    <property type="match status" value="1"/>
</dbReference>
<feature type="transmembrane region" description="Helical" evidence="9">
    <location>
        <begin position="250"/>
        <end position="272"/>
    </location>
</feature>
<dbReference type="PROSITE" id="PS00211">
    <property type="entry name" value="ABC_TRANSPORTER_1"/>
    <property type="match status" value="1"/>
</dbReference>
<dbReference type="InterPro" id="IPR036640">
    <property type="entry name" value="ABC1_TM_sf"/>
</dbReference>
<name>A0A8J8SF45_9FIRM</name>
<evidence type="ECO:0000256" key="9">
    <source>
        <dbReference type="SAM" id="Phobius"/>
    </source>
</evidence>
<feature type="transmembrane region" description="Helical" evidence="9">
    <location>
        <begin position="168"/>
        <end position="186"/>
    </location>
</feature>
<sequence>MLNNKQKVKTNKAVVWMIKLIKPYKYWLYIHLVALIILTVINLVKVYFIKNLVDNTLDSQYENMIDIIVYLVLVLVMGIVISYLSTYSSGRFSHFVTLNTKQKIIEHITNMHMEDFDKQSIGEYVSVLSNEVGIVSRFVGQTLPSILFQGCMLVTASIYMIAVNWKLYLASSFLIPFTLIILNRLSQEVKNYSKNRLEFIGQGNTVIHDTLRGMDTVKAYNLQNKRLSTLKYLLNNAYNMEKKLEKIRAVSLPILFLQTRFTHILCLLVGGYMVAQNTIKPGDLIAFIQLIGFIITPVVFFPHLLIDIKHASAALKKIGDFLDYDTERVDGNDYPYIKNPVIAFDHVCFSYNQSTDVLDKITFHINKGEIVAFVGDSGSGKSTIIKLLCGFYHTYRGTIKLNGEEMSKWNLNSWRHQIALVSQDIYLFPGTIAENIAYGCVGATMEEIMFAAKQANAHDFIIKKPEGYGTKVGEMGMKISGGERQRISIARAILKKTPILLLDESTSALDMESEAMINRSLFESKQCPTIITVTHRLTMVKQANHIYVLSKGCIVDKGTHDTLMETCDKYKKLYLKQQVDKNIKGEYDD</sequence>
<dbReference type="KEGG" id="vpy:HZI73_00495"/>
<evidence type="ECO:0000256" key="5">
    <source>
        <dbReference type="ARBA" id="ARBA00022741"/>
    </source>
</evidence>
<keyword evidence="7 9" id="KW-1133">Transmembrane helix</keyword>
<dbReference type="InterPro" id="IPR027417">
    <property type="entry name" value="P-loop_NTPase"/>
</dbReference>
<dbReference type="GO" id="GO:0034040">
    <property type="term" value="F:ATPase-coupled lipid transmembrane transporter activity"/>
    <property type="evidence" value="ECO:0007669"/>
    <property type="project" value="TreeGrafter"/>
</dbReference>
<evidence type="ECO:0000256" key="3">
    <source>
        <dbReference type="ARBA" id="ARBA00022475"/>
    </source>
</evidence>
<keyword evidence="8 9" id="KW-0472">Membrane</keyword>
<dbReference type="InterPro" id="IPR039421">
    <property type="entry name" value="Type_1_exporter"/>
</dbReference>
<keyword evidence="5" id="KW-0547">Nucleotide-binding</keyword>
<dbReference type="Gene3D" id="1.20.1560.10">
    <property type="entry name" value="ABC transporter type 1, transmembrane domain"/>
    <property type="match status" value="1"/>
</dbReference>
<dbReference type="PANTHER" id="PTHR24221:SF654">
    <property type="entry name" value="ATP-BINDING CASSETTE SUB-FAMILY B MEMBER 6"/>
    <property type="match status" value="1"/>
</dbReference>
<dbReference type="GO" id="GO:0005886">
    <property type="term" value="C:plasma membrane"/>
    <property type="evidence" value="ECO:0007669"/>
    <property type="project" value="UniProtKB-SubCell"/>
</dbReference>
<feature type="transmembrane region" description="Helical" evidence="9">
    <location>
        <begin position="146"/>
        <end position="162"/>
    </location>
</feature>
<dbReference type="Pfam" id="PF00005">
    <property type="entry name" value="ABC_tran"/>
    <property type="match status" value="1"/>
</dbReference>
<evidence type="ECO:0000256" key="7">
    <source>
        <dbReference type="ARBA" id="ARBA00022989"/>
    </source>
</evidence>
<dbReference type="FunFam" id="3.40.50.300:FF:000221">
    <property type="entry name" value="Multidrug ABC transporter ATP-binding protein"/>
    <property type="match status" value="1"/>
</dbReference>
<dbReference type="AlphaFoldDB" id="A0A8J8SF45"/>
<evidence type="ECO:0000256" key="8">
    <source>
        <dbReference type="ARBA" id="ARBA00023136"/>
    </source>
</evidence>
<evidence type="ECO:0000259" key="10">
    <source>
        <dbReference type="PROSITE" id="PS50893"/>
    </source>
</evidence>
<dbReference type="SUPFAM" id="SSF52540">
    <property type="entry name" value="P-loop containing nucleoside triphosphate hydrolases"/>
    <property type="match status" value="1"/>
</dbReference>
<evidence type="ECO:0000256" key="6">
    <source>
        <dbReference type="ARBA" id="ARBA00022840"/>
    </source>
</evidence>
<feature type="transmembrane region" description="Helical" evidence="9">
    <location>
        <begin position="26"/>
        <end position="47"/>
    </location>
</feature>
<dbReference type="Pfam" id="PF00664">
    <property type="entry name" value="ABC_membrane"/>
    <property type="match status" value="1"/>
</dbReference>
<dbReference type="GO" id="GO:0005524">
    <property type="term" value="F:ATP binding"/>
    <property type="evidence" value="ECO:0007669"/>
    <property type="project" value="UniProtKB-KW"/>
</dbReference>
<accession>A0A8J8SF45</accession>
<dbReference type="GO" id="GO:0016887">
    <property type="term" value="F:ATP hydrolysis activity"/>
    <property type="evidence" value="ECO:0007669"/>
    <property type="project" value="InterPro"/>
</dbReference>
<dbReference type="InterPro" id="IPR003439">
    <property type="entry name" value="ABC_transporter-like_ATP-bd"/>
</dbReference>
<dbReference type="CDD" id="cd07346">
    <property type="entry name" value="ABC_6TM_exporters"/>
    <property type="match status" value="1"/>
</dbReference>
<keyword evidence="3" id="KW-1003">Cell membrane</keyword>
<proteinExistence type="predicted"/>
<keyword evidence="13" id="KW-1185">Reference proteome</keyword>
<reference evidence="12" key="1">
    <citation type="submission" date="2020-07" db="EMBL/GenBank/DDBJ databases">
        <title>Vallitalea pronyensis genome.</title>
        <authorList>
            <person name="Postec A."/>
        </authorList>
    </citation>
    <scope>NUCLEOTIDE SEQUENCE</scope>
    <source>
        <strain evidence="12">FatNI3</strain>
    </source>
</reference>
<keyword evidence="4 9" id="KW-0812">Transmembrane</keyword>
<dbReference type="InterPro" id="IPR011527">
    <property type="entry name" value="ABC1_TM_dom"/>
</dbReference>
<protein>
    <submittedName>
        <fullName evidence="12">ABC transporter ATP-binding protein</fullName>
    </submittedName>
</protein>
<evidence type="ECO:0000313" key="13">
    <source>
        <dbReference type="Proteomes" id="UP000683246"/>
    </source>
</evidence>
<gene>
    <name evidence="12" type="ORF">HZI73_00495</name>
</gene>
<dbReference type="SUPFAM" id="SSF90123">
    <property type="entry name" value="ABC transporter transmembrane region"/>
    <property type="match status" value="1"/>
</dbReference>
<evidence type="ECO:0000256" key="1">
    <source>
        <dbReference type="ARBA" id="ARBA00004651"/>
    </source>
</evidence>
<feature type="transmembrane region" description="Helical" evidence="9">
    <location>
        <begin position="284"/>
        <end position="306"/>
    </location>
</feature>
<keyword evidence="6 12" id="KW-0067">ATP-binding</keyword>
<dbReference type="PROSITE" id="PS50929">
    <property type="entry name" value="ABC_TM1F"/>
    <property type="match status" value="1"/>
</dbReference>
<feature type="transmembrane region" description="Helical" evidence="9">
    <location>
        <begin position="67"/>
        <end position="85"/>
    </location>
</feature>
<dbReference type="RefSeq" id="WP_212696337.1">
    <property type="nucleotide sequence ID" value="NZ_CP058649.1"/>
</dbReference>
<dbReference type="InterPro" id="IPR003593">
    <property type="entry name" value="AAA+_ATPase"/>
</dbReference>
<dbReference type="PANTHER" id="PTHR24221">
    <property type="entry name" value="ATP-BINDING CASSETTE SUB-FAMILY B"/>
    <property type="match status" value="1"/>
</dbReference>
<dbReference type="Proteomes" id="UP000683246">
    <property type="component" value="Chromosome"/>
</dbReference>
<evidence type="ECO:0000256" key="4">
    <source>
        <dbReference type="ARBA" id="ARBA00022692"/>
    </source>
</evidence>
<dbReference type="GO" id="GO:0140359">
    <property type="term" value="F:ABC-type transporter activity"/>
    <property type="evidence" value="ECO:0007669"/>
    <property type="project" value="InterPro"/>
</dbReference>
<evidence type="ECO:0000259" key="11">
    <source>
        <dbReference type="PROSITE" id="PS50929"/>
    </source>
</evidence>
<dbReference type="EMBL" id="CP058649">
    <property type="protein sequence ID" value="QUI20879.1"/>
    <property type="molecule type" value="Genomic_DNA"/>
</dbReference>
<dbReference type="Gene3D" id="3.40.50.300">
    <property type="entry name" value="P-loop containing nucleotide triphosphate hydrolases"/>
    <property type="match status" value="1"/>
</dbReference>
<evidence type="ECO:0000313" key="12">
    <source>
        <dbReference type="EMBL" id="QUI20879.1"/>
    </source>
</evidence>